<accession>A0ABN9A0G9</accession>
<name>A0ABN9A0G9_RANTA</name>
<reference evidence="1" key="1">
    <citation type="submission" date="2023-04" db="EMBL/GenBank/DDBJ databases">
        <authorList>
            <consortium name="ELIXIR-Norway"/>
        </authorList>
    </citation>
    <scope>NUCLEOTIDE SEQUENCE [LARGE SCALE GENOMIC DNA]</scope>
</reference>
<keyword evidence="2" id="KW-1185">Reference proteome</keyword>
<evidence type="ECO:0000313" key="1">
    <source>
        <dbReference type="EMBL" id="CAI9179464.1"/>
    </source>
</evidence>
<dbReference type="Proteomes" id="UP001176941">
    <property type="component" value="Chromosome 9"/>
</dbReference>
<gene>
    <name evidence="1" type="ORF">MRATA1EN1_LOCUS28426</name>
</gene>
<proteinExistence type="predicted"/>
<organism evidence="1 2">
    <name type="scientific">Rangifer tarandus platyrhynchus</name>
    <name type="common">Svalbard reindeer</name>
    <dbReference type="NCBI Taxonomy" id="3082113"/>
    <lineage>
        <taxon>Eukaryota</taxon>
        <taxon>Metazoa</taxon>
        <taxon>Chordata</taxon>
        <taxon>Craniata</taxon>
        <taxon>Vertebrata</taxon>
        <taxon>Euteleostomi</taxon>
        <taxon>Mammalia</taxon>
        <taxon>Eutheria</taxon>
        <taxon>Laurasiatheria</taxon>
        <taxon>Artiodactyla</taxon>
        <taxon>Ruminantia</taxon>
        <taxon>Pecora</taxon>
        <taxon>Cervidae</taxon>
        <taxon>Odocoileinae</taxon>
        <taxon>Rangifer</taxon>
    </lineage>
</organism>
<evidence type="ECO:0000313" key="2">
    <source>
        <dbReference type="Proteomes" id="UP001176941"/>
    </source>
</evidence>
<sequence>MQGAWVPSLVRKLRSHMLCGQKKKKQQPGVSEKDSNWLSSGHILFLVSGPENTARDWSSLNSCLPVCFFCRGERLGCYKWSSRQHLWWVEGGEEQFPKGQRQGWAVRASRCFLPPKPSVFRSKTTDGERLS</sequence>
<dbReference type="EMBL" id="OX459945">
    <property type="protein sequence ID" value="CAI9179464.1"/>
    <property type="molecule type" value="Genomic_DNA"/>
</dbReference>
<protein>
    <submittedName>
        <fullName evidence="1">Uncharacterized protein</fullName>
    </submittedName>
</protein>